<reference evidence="1" key="2">
    <citation type="journal article" date="2010" name="Nature">
        <title>Comparative genomics reveals mobile pathogenicity chromosomes in Fusarium.</title>
        <authorList>
            <person name="Ma L.J."/>
            <person name="van der Does H.C."/>
            <person name="Borkovich K.A."/>
            <person name="Coleman J.J."/>
            <person name="Daboussi M.J."/>
            <person name="Di Pietro A."/>
            <person name="Dufresne M."/>
            <person name="Freitag M."/>
            <person name="Grabherr M."/>
            <person name="Henrissat B."/>
            <person name="Houterman P.M."/>
            <person name="Kang S."/>
            <person name="Shim W.B."/>
            <person name="Woloshuk C."/>
            <person name="Xie X."/>
            <person name="Xu J.R."/>
            <person name="Antoniw J."/>
            <person name="Baker S.E."/>
            <person name="Bluhm B.H."/>
            <person name="Breakspear A."/>
            <person name="Brown D.W."/>
            <person name="Butchko R.A."/>
            <person name="Chapman S."/>
            <person name="Coulson R."/>
            <person name="Coutinho P.M."/>
            <person name="Danchin E.G."/>
            <person name="Diener A."/>
            <person name="Gale L.R."/>
            <person name="Gardiner D.M."/>
            <person name="Goff S."/>
            <person name="Hammond-Kosack K.E."/>
            <person name="Hilburn K."/>
            <person name="Hua-Van A."/>
            <person name="Jonkers W."/>
            <person name="Kazan K."/>
            <person name="Kodira C.D."/>
            <person name="Koehrsen M."/>
            <person name="Kumar L."/>
            <person name="Lee Y.H."/>
            <person name="Li L."/>
            <person name="Manners J.M."/>
            <person name="Miranda-Saavedra D."/>
            <person name="Mukherjee M."/>
            <person name="Park G."/>
            <person name="Park J."/>
            <person name="Park S.Y."/>
            <person name="Proctor R.H."/>
            <person name="Regev A."/>
            <person name="Ruiz-Roldan M.C."/>
            <person name="Sain D."/>
            <person name="Sakthikumar S."/>
            <person name="Sykes S."/>
            <person name="Schwartz D.C."/>
            <person name="Turgeon B.G."/>
            <person name="Wapinski I."/>
            <person name="Yoder O."/>
            <person name="Young S."/>
            <person name="Zeng Q."/>
            <person name="Zhou S."/>
            <person name="Galagan J."/>
            <person name="Cuomo C.A."/>
            <person name="Kistler H.C."/>
            <person name="Rep M."/>
        </authorList>
    </citation>
    <scope>GENOME REANNOTATION</scope>
    <source>
        <strain evidence="1">PH-1 / ATCC MYA-4620 / FGSC 9075 / NRRL 31084</strain>
    </source>
</reference>
<protein>
    <submittedName>
        <fullName evidence="1">Uncharacterized protein</fullName>
    </submittedName>
</protein>
<evidence type="ECO:0000313" key="1">
    <source>
        <dbReference type="EnsemblFungi" id="CEF73495"/>
    </source>
</evidence>
<reference evidence="1" key="3">
    <citation type="submission" date="2017-01" db="UniProtKB">
        <authorList>
            <consortium name="EnsemblFungi"/>
        </authorList>
    </citation>
    <scope>IDENTIFICATION</scope>
    <source>
        <strain evidence="1">PH-1 / ATCC MYA-4620 / FGSC 9075 / NRRL 31084</strain>
    </source>
</reference>
<reference evidence="1" key="1">
    <citation type="journal article" date="2007" name="Science">
        <title>The Fusarium graminearum genome reveals a link between localized polymorphism and pathogen specialization.</title>
        <authorList>
            <person name="Cuomo C.A."/>
            <person name="Gueldener U."/>
            <person name="Xu J.-R."/>
            <person name="Trail F."/>
            <person name="Turgeon B.G."/>
            <person name="Di Pietro A."/>
            <person name="Walton J.D."/>
            <person name="Ma L.-J."/>
            <person name="Baker S.E."/>
            <person name="Rep M."/>
            <person name="Adam G."/>
            <person name="Antoniw J."/>
            <person name="Baldwin T."/>
            <person name="Calvo S.E."/>
            <person name="Chang Y.-L."/>
            <person name="DeCaprio D."/>
            <person name="Gale L.R."/>
            <person name="Gnerre S."/>
            <person name="Goswami R.S."/>
            <person name="Hammond-Kosack K."/>
            <person name="Harris L.J."/>
            <person name="Hilburn K."/>
            <person name="Kennell J.C."/>
            <person name="Kroken S."/>
            <person name="Magnuson J.K."/>
            <person name="Mannhaupt G."/>
            <person name="Mauceli E.W."/>
            <person name="Mewes H.-W."/>
            <person name="Mitterbauer R."/>
            <person name="Muehlbauer G."/>
            <person name="Muensterkoetter M."/>
            <person name="Nelson D."/>
            <person name="O'Donnell K."/>
            <person name="Ouellet T."/>
            <person name="Qi W."/>
            <person name="Quesneville H."/>
            <person name="Roncero M.I.G."/>
            <person name="Seong K.-Y."/>
            <person name="Tetko I.V."/>
            <person name="Urban M."/>
            <person name="Waalwijk C."/>
            <person name="Ward T.J."/>
            <person name="Yao J."/>
            <person name="Birren B.W."/>
            <person name="Kistler H.C."/>
        </authorList>
    </citation>
    <scope>NUCLEOTIDE SEQUENCE [LARGE SCALE GENOMIC DNA]</scope>
    <source>
        <strain evidence="1">PH-1 / ATCC MYA-4620 / FGSC 9075 / NRRL 31084</strain>
    </source>
</reference>
<accession>A0A098D4X7</accession>
<proteinExistence type="predicted"/>
<sequence>MSLWFLLHVATQHRPRHPSTPIPRGFSCSSVCLLRRWIVGSFTPHTAAASAPASKGILQRYLFPRSIRYARPTLSTVASKYSKLHQVALLYPAPLTCHDVPEQNWTSPFNDDEAPPALAASTSATPFLAKMPTR</sequence>
<dbReference type="EnsemblFungi" id="CEF73495">
    <property type="protein sequence ID" value="CEF73495"/>
    <property type="gene ID" value="FGRRES_20041"/>
</dbReference>
<dbReference type="AlphaFoldDB" id="A0A098D4X7"/>
<accession>A0A0E0RQH0</accession>
<name>A0A098D4X7_GIBZE</name>
<dbReference type="EMBL" id="HG970332">
    <property type="status" value="NOT_ANNOTATED_CDS"/>
    <property type="molecule type" value="Genomic_DNA"/>
</dbReference>
<organism evidence="1">
    <name type="scientific">Gibberella zeae (strain ATCC MYA-4620 / CBS 123657 / FGSC 9075 / NRRL 31084 / PH-1)</name>
    <name type="common">Wheat head blight fungus</name>
    <name type="synonym">Fusarium graminearum</name>
    <dbReference type="NCBI Taxonomy" id="229533"/>
    <lineage>
        <taxon>Eukaryota</taxon>
        <taxon>Fungi</taxon>
        <taxon>Dikarya</taxon>
        <taxon>Ascomycota</taxon>
        <taxon>Pezizomycotina</taxon>
        <taxon>Sordariomycetes</taxon>
        <taxon>Hypocreomycetidae</taxon>
        <taxon>Hypocreales</taxon>
        <taxon>Nectriaceae</taxon>
        <taxon>Fusarium</taxon>
    </lineage>
</organism>